<feature type="transmembrane region" description="Helical" evidence="1">
    <location>
        <begin position="53"/>
        <end position="72"/>
    </location>
</feature>
<keyword evidence="1" id="KW-0812">Transmembrane</keyword>
<evidence type="ECO:0000313" key="2">
    <source>
        <dbReference type="EMBL" id="RJP18582.1"/>
    </source>
</evidence>
<organism evidence="2 3">
    <name type="scientific">Abyssobacteria bacterium (strain SURF_5)</name>
    <dbReference type="NCBI Taxonomy" id="2093360"/>
    <lineage>
        <taxon>Bacteria</taxon>
        <taxon>Pseudomonadati</taxon>
        <taxon>Candidatus Hydrogenedentota</taxon>
        <taxon>Candidatus Abyssobacteria</taxon>
    </lineage>
</organism>
<accession>A0A3A4NHA7</accession>
<keyword evidence="1" id="KW-0472">Membrane</keyword>
<dbReference type="EMBL" id="QZKU01000099">
    <property type="protein sequence ID" value="RJP18582.1"/>
    <property type="molecule type" value="Genomic_DNA"/>
</dbReference>
<comment type="caution">
    <text evidence="2">The sequence shown here is derived from an EMBL/GenBank/DDBJ whole genome shotgun (WGS) entry which is preliminary data.</text>
</comment>
<dbReference type="AlphaFoldDB" id="A0A3A4NHA7"/>
<protein>
    <submittedName>
        <fullName evidence="2">Uncharacterized protein</fullName>
    </submittedName>
</protein>
<proteinExistence type="predicted"/>
<gene>
    <name evidence="2" type="ORF">C4520_14190</name>
</gene>
<keyword evidence="1" id="KW-1133">Transmembrane helix</keyword>
<feature type="transmembrane region" description="Helical" evidence="1">
    <location>
        <begin position="12"/>
        <end position="32"/>
    </location>
</feature>
<sequence length="73" mass="8469">MIRFYEDIMNLLIPPLAVLWGWSIVAFTRWRLENLARKGGEPLCGMDDWAVQLFVRGTALLFLLVIVVLSFWS</sequence>
<evidence type="ECO:0000256" key="1">
    <source>
        <dbReference type="SAM" id="Phobius"/>
    </source>
</evidence>
<reference evidence="2 3" key="1">
    <citation type="journal article" date="2017" name="ISME J.">
        <title>Energy and carbon metabolisms in a deep terrestrial subsurface fluid microbial community.</title>
        <authorList>
            <person name="Momper L."/>
            <person name="Jungbluth S.P."/>
            <person name="Lee M.D."/>
            <person name="Amend J.P."/>
        </authorList>
    </citation>
    <scope>NUCLEOTIDE SEQUENCE [LARGE SCALE GENOMIC DNA]</scope>
    <source>
        <strain evidence="2">SURF_5</strain>
    </source>
</reference>
<name>A0A3A4NHA7_ABYX5</name>
<dbReference type="Proteomes" id="UP000265882">
    <property type="component" value="Unassembled WGS sequence"/>
</dbReference>
<evidence type="ECO:0000313" key="3">
    <source>
        <dbReference type="Proteomes" id="UP000265882"/>
    </source>
</evidence>